<reference evidence="3" key="1">
    <citation type="journal article" date="2020" name="Fungal Divers.">
        <title>Resolving the Mortierellaceae phylogeny through synthesis of multi-gene phylogenetics and phylogenomics.</title>
        <authorList>
            <person name="Vandepol N."/>
            <person name="Liber J."/>
            <person name="Desiro A."/>
            <person name="Na H."/>
            <person name="Kennedy M."/>
            <person name="Barry K."/>
            <person name="Grigoriev I.V."/>
            <person name="Miller A.N."/>
            <person name="O'Donnell K."/>
            <person name="Stajich J.E."/>
            <person name="Bonito G."/>
        </authorList>
    </citation>
    <scope>NUCLEOTIDE SEQUENCE</scope>
    <source>
        <strain evidence="3">NRRL 2769</strain>
    </source>
</reference>
<evidence type="ECO:0000313" key="4">
    <source>
        <dbReference type="Proteomes" id="UP000703661"/>
    </source>
</evidence>
<accession>A0A9P6MED0</accession>
<feature type="region of interest" description="Disordered" evidence="2">
    <location>
        <begin position="15"/>
        <end position="36"/>
    </location>
</feature>
<evidence type="ECO:0000256" key="1">
    <source>
        <dbReference type="SAM" id="Coils"/>
    </source>
</evidence>
<protein>
    <submittedName>
        <fullName evidence="3">Uncharacterized protein</fullName>
    </submittedName>
</protein>
<evidence type="ECO:0000313" key="3">
    <source>
        <dbReference type="EMBL" id="KAF9994879.1"/>
    </source>
</evidence>
<sequence length="198" mass="22823">MSVVLVPAGKQKIENLEPADATTSTENVSLKSTQSGEPETVMTYKKKVIPIDDPIPKDAVIMQEYIPGSDVNKHVFMASGALESIEWYQERLSERFSTVVMACTNSQRARVARETDIAAVKKFRDSEKRTEAIEEKYVIEQKKRKAGIAVLKEEIEEYEEEYETITHAFGKYKKYREGFEKTRQTRQLKRNPFSYIKK</sequence>
<dbReference type="EMBL" id="JAAAID010003968">
    <property type="protein sequence ID" value="KAF9994879.1"/>
    <property type="molecule type" value="Genomic_DNA"/>
</dbReference>
<comment type="caution">
    <text evidence="3">The sequence shown here is derived from an EMBL/GenBank/DDBJ whole genome shotgun (WGS) entry which is preliminary data.</text>
</comment>
<keyword evidence="4" id="KW-1185">Reference proteome</keyword>
<evidence type="ECO:0000256" key="2">
    <source>
        <dbReference type="SAM" id="MobiDB-lite"/>
    </source>
</evidence>
<dbReference type="AlphaFoldDB" id="A0A9P6MED0"/>
<organism evidence="3 4">
    <name type="scientific">Entomortierella chlamydospora</name>
    <dbReference type="NCBI Taxonomy" id="101097"/>
    <lineage>
        <taxon>Eukaryota</taxon>
        <taxon>Fungi</taxon>
        <taxon>Fungi incertae sedis</taxon>
        <taxon>Mucoromycota</taxon>
        <taxon>Mortierellomycotina</taxon>
        <taxon>Mortierellomycetes</taxon>
        <taxon>Mortierellales</taxon>
        <taxon>Mortierellaceae</taxon>
        <taxon>Entomortierella</taxon>
    </lineage>
</organism>
<feature type="coiled-coil region" evidence="1">
    <location>
        <begin position="141"/>
        <end position="168"/>
    </location>
</feature>
<dbReference type="Proteomes" id="UP000703661">
    <property type="component" value="Unassembled WGS sequence"/>
</dbReference>
<name>A0A9P6MED0_9FUNG</name>
<keyword evidence="1" id="KW-0175">Coiled coil</keyword>
<proteinExistence type="predicted"/>
<feature type="compositionally biased region" description="Polar residues" evidence="2">
    <location>
        <begin position="21"/>
        <end position="36"/>
    </location>
</feature>
<gene>
    <name evidence="3" type="ORF">BGZ80_007663</name>
</gene>